<protein>
    <submittedName>
        <fullName evidence="1">Uncharacterized protein</fullName>
    </submittedName>
</protein>
<dbReference type="InterPro" id="IPR011101">
    <property type="entry name" value="DUF5131"/>
</dbReference>
<evidence type="ECO:0000313" key="1">
    <source>
        <dbReference type="EMBL" id="KKK56128.1"/>
    </source>
</evidence>
<accession>A0A0F8WHN9</accession>
<sequence length="196" mass="23098">RIPCMKAGIWIKKISGKKGFRKRIYGRFKQKTPQEKIKIYKKTPVWCEDCYTFTPHVHLDRLDQLNPQQKPKRIFSDSMFDWNCKSNKRFWLDAIITKMQECKQHTFQILSKRPTFYSDLEFPDNVWIGTSITGKNDGMRLADLIGSRNNNLKFLSIEPLHGPFDYLIKDLDWIIIGAETGNRKGKIKPKAEWIMA</sequence>
<name>A0A0F8WHN9_9ZZZZ</name>
<feature type="non-terminal residue" evidence="1">
    <location>
        <position position="1"/>
    </location>
</feature>
<comment type="caution">
    <text evidence="1">The sequence shown here is derived from an EMBL/GenBank/DDBJ whole genome shotgun (WGS) entry which is preliminary data.</text>
</comment>
<dbReference type="AlphaFoldDB" id="A0A0F8WHN9"/>
<proteinExistence type="predicted"/>
<gene>
    <name evidence="1" type="ORF">LCGC14_3067630</name>
</gene>
<dbReference type="Pfam" id="PF07505">
    <property type="entry name" value="DUF5131"/>
    <property type="match status" value="1"/>
</dbReference>
<dbReference type="EMBL" id="LAZR01065145">
    <property type="protein sequence ID" value="KKK56128.1"/>
    <property type="molecule type" value="Genomic_DNA"/>
</dbReference>
<organism evidence="1">
    <name type="scientific">marine sediment metagenome</name>
    <dbReference type="NCBI Taxonomy" id="412755"/>
    <lineage>
        <taxon>unclassified sequences</taxon>
        <taxon>metagenomes</taxon>
        <taxon>ecological metagenomes</taxon>
    </lineage>
</organism>
<reference evidence="1" key="1">
    <citation type="journal article" date="2015" name="Nature">
        <title>Complex archaea that bridge the gap between prokaryotes and eukaryotes.</title>
        <authorList>
            <person name="Spang A."/>
            <person name="Saw J.H."/>
            <person name="Jorgensen S.L."/>
            <person name="Zaremba-Niedzwiedzka K."/>
            <person name="Martijn J."/>
            <person name="Lind A.E."/>
            <person name="van Eijk R."/>
            <person name="Schleper C."/>
            <person name="Guy L."/>
            <person name="Ettema T.J."/>
        </authorList>
    </citation>
    <scope>NUCLEOTIDE SEQUENCE</scope>
</reference>